<dbReference type="EMBL" id="CP064942">
    <property type="protein sequence ID" value="QPH53996.1"/>
    <property type="molecule type" value="Genomic_DNA"/>
</dbReference>
<sequence>MSGTDESWRRILTRADFRAACAGRTFRIGPDQFTIHADGRLTGRFDGLDLIGTWTWEDGLFCRTATLGTEDLGEDRETIEVNGNRMRYRGDGGHGAPRIATADPR</sequence>
<organism evidence="2 3">
    <name type="scientific">Pontivivens ytuae</name>
    <dbReference type="NCBI Taxonomy" id="2789856"/>
    <lineage>
        <taxon>Bacteria</taxon>
        <taxon>Pseudomonadati</taxon>
        <taxon>Pseudomonadota</taxon>
        <taxon>Alphaproteobacteria</taxon>
        <taxon>Rhodobacterales</taxon>
        <taxon>Paracoccaceae</taxon>
        <taxon>Pontivivens</taxon>
    </lineage>
</organism>
<accession>A0A7S9LRW2</accession>
<name>A0A7S9LRW2_9RHOB</name>
<dbReference type="KEGG" id="poz:I0K15_19860"/>
<dbReference type="RefSeq" id="WP_196103205.1">
    <property type="nucleotide sequence ID" value="NZ_CP064942.1"/>
</dbReference>
<keyword evidence="3" id="KW-1185">Reference proteome</keyword>
<evidence type="ECO:0000313" key="2">
    <source>
        <dbReference type="EMBL" id="QPH53996.1"/>
    </source>
</evidence>
<dbReference type="Proteomes" id="UP000594800">
    <property type="component" value="Chromosome"/>
</dbReference>
<feature type="region of interest" description="Disordered" evidence="1">
    <location>
        <begin position="85"/>
        <end position="105"/>
    </location>
</feature>
<evidence type="ECO:0000313" key="3">
    <source>
        <dbReference type="Proteomes" id="UP000594800"/>
    </source>
</evidence>
<protein>
    <submittedName>
        <fullName evidence="2">Uncharacterized protein</fullName>
    </submittedName>
</protein>
<proteinExistence type="predicted"/>
<reference evidence="2 3" key="1">
    <citation type="submission" date="2020-11" db="EMBL/GenBank/DDBJ databases">
        <title>Description of Pontivivens ytuae sp. nov. isolated from deep sea sediment of Mariana Trench.</title>
        <authorList>
            <person name="Wang Z."/>
            <person name="Sun Q.-L."/>
            <person name="Xu X.-D."/>
            <person name="Tang Y.-Z."/>
            <person name="Zhang J."/>
        </authorList>
    </citation>
    <scope>NUCLEOTIDE SEQUENCE [LARGE SCALE GENOMIC DNA]</scope>
    <source>
        <strain evidence="2 3">MT2928</strain>
    </source>
</reference>
<evidence type="ECO:0000256" key="1">
    <source>
        <dbReference type="SAM" id="MobiDB-lite"/>
    </source>
</evidence>
<dbReference type="AlphaFoldDB" id="A0A7S9LRW2"/>
<gene>
    <name evidence="2" type="ORF">I0K15_19860</name>
</gene>